<dbReference type="EMBL" id="KQ964247">
    <property type="protein sequence ID" value="KXJ94861.1"/>
    <property type="molecule type" value="Genomic_DNA"/>
</dbReference>
<name>A0A136JCH8_9PEZI</name>
<dbReference type="PANTHER" id="PTHR11362">
    <property type="entry name" value="PHOSPHATIDYLETHANOLAMINE-BINDING PROTEIN"/>
    <property type="match status" value="1"/>
</dbReference>
<accession>A0A136JCH8</accession>
<dbReference type="InterPro" id="IPR036610">
    <property type="entry name" value="PEBP-like_sf"/>
</dbReference>
<dbReference type="InterPro" id="IPR008914">
    <property type="entry name" value="PEBP"/>
</dbReference>
<dbReference type="AlphaFoldDB" id="A0A136JCH8"/>
<dbReference type="GO" id="GO:0046578">
    <property type="term" value="P:regulation of Ras protein signal transduction"/>
    <property type="evidence" value="ECO:0007669"/>
    <property type="project" value="TreeGrafter"/>
</dbReference>
<dbReference type="PANTHER" id="PTHR11362:SF85">
    <property type="entry name" value="INHIBITOR (TFS1), PUTATIVE (AFU_ORTHOLOGUE AFUA_4G08120)-RELATED"/>
    <property type="match status" value="1"/>
</dbReference>
<dbReference type="InParanoid" id="A0A136JCH8"/>
<dbReference type="InterPro" id="IPR035810">
    <property type="entry name" value="PEBP_euk"/>
</dbReference>
<dbReference type="STRING" id="196109.A0A136JCH8"/>
<dbReference type="OrthoDB" id="2506647at2759"/>
<proteinExistence type="predicted"/>
<evidence type="ECO:0000313" key="1">
    <source>
        <dbReference type="EMBL" id="KXJ94861.1"/>
    </source>
</evidence>
<reference evidence="2" key="1">
    <citation type="submission" date="2016-02" db="EMBL/GenBank/DDBJ databases">
        <title>Draft genome sequence of Microdochium bolleyi, a fungal endophyte of beachgrass.</title>
        <authorList>
            <consortium name="DOE Joint Genome Institute"/>
            <person name="David A.S."/>
            <person name="May G."/>
            <person name="Haridas S."/>
            <person name="Lim J."/>
            <person name="Wang M."/>
            <person name="Labutti K."/>
            <person name="Lipzen A."/>
            <person name="Barry K."/>
            <person name="Grigoriev I.V."/>
        </authorList>
    </citation>
    <scope>NUCLEOTIDE SEQUENCE [LARGE SCALE GENOMIC DNA]</scope>
    <source>
        <strain evidence="2">J235TASD1</strain>
    </source>
</reference>
<dbReference type="CDD" id="cd00866">
    <property type="entry name" value="PEBP_euk"/>
    <property type="match status" value="1"/>
</dbReference>
<dbReference type="Proteomes" id="UP000070501">
    <property type="component" value="Unassembled WGS sequence"/>
</dbReference>
<gene>
    <name evidence="1" type="ORF">Micbo1qcDRAFT_202664</name>
</gene>
<dbReference type="Pfam" id="PF01161">
    <property type="entry name" value="PBP"/>
    <property type="match status" value="1"/>
</dbReference>
<organism evidence="1 2">
    <name type="scientific">Microdochium bolleyi</name>
    <dbReference type="NCBI Taxonomy" id="196109"/>
    <lineage>
        <taxon>Eukaryota</taxon>
        <taxon>Fungi</taxon>
        <taxon>Dikarya</taxon>
        <taxon>Ascomycota</taxon>
        <taxon>Pezizomycotina</taxon>
        <taxon>Sordariomycetes</taxon>
        <taxon>Xylariomycetidae</taxon>
        <taxon>Xylariales</taxon>
        <taxon>Microdochiaceae</taxon>
        <taxon>Microdochium</taxon>
    </lineage>
</organism>
<dbReference type="GO" id="GO:0030414">
    <property type="term" value="F:peptidase inhibitor activity"/>
    <property type="evidence" value="ECO:0007669"/>
    <property type="project" value="TreeGrafter"/>
</dbReference>
<dbReference type="GO" id="GO:0005543">
    <property type="term" value="F:phospholipid binding"/>
    <property type="evidence" value="ECO:0007669"/>
    <property type="project" value="TreeGrafter"/>
</dbReference>
<protein>
    <submittedName>
        <fullName evidence="1">Phosphatidylethanolamine-binding protein</fullName>
    </submittedName>
</protein>
<dbReference type="Gene3D" id="3.90.280.10">
    <property type="entry name" value="PEBP-like"/>
    <property type="match status" value="1"/>
</dbReference>
<evidence type="ECO:0000313" key="2">
    <source>
        <dbReference type="Proteomes" id="UP000070501"/>
    </source>
</evidence>
<dbReference type="SUPFAM" id="SSF49777">
    <property type="entry name" value="PEBP-like"/>
    <property type="match status" value="1"/>
</dbReference>
<sequence>MADHAGALLASLSKANLLGPAGSAADIIPANFQPSTQLRISFGPEKPVSLGTFVRAGEAKPTPSVSFSALQDGGAGGGDDKTYLFMMIDPDAPTPAEPKFAYWRHYVVSGLRPGGDGEGRTLTEYLAPGPGEQSGPHRYLFLLFEEPAGGLGGLTKEDVGGEEFVQRRSFKAADFVARHGLKLAGVEWMTCAWDGYKHAE</sequence>
<keyword evidence="2" id="KW-1185">Reference proteome</keyword>
<dbReference type="GO" id="GO:0030162">
    <property type="term" value="P:regulation of proteolysis"/>
    <property type="evidence" value="ECO:0007669"/>
    <property type="project" value="TreeGrafter"/>
</dbReference>